<keyword evidence="4" id="KW-1185">Reference proteome</keyword>
<dbReference type="Gene3D" id="3.60.40.10">
    <property type="entry name" value="PPM-type phosphatase domain"/>
    <property type="match status" value="1"/>
</dbReference>
<feature type="region of interest" description="Disordered" evidence="1">
    <location>
        <begin position="316"/>
        <end position="353"/>
    </location>
</feature>
<dbReference type="RefSeq" id="XP_012335806.1">
    <property type="nucleotide sequence ID" value="XM_012480383.1"/>
</dbReference>
<dbReference type="OrthoDB" id="10264738at2759"/>
<feature type="region of interest" description="Disordered" evidence="1">
    <location>
        <begin position="124"/>
        <end position="183"/>
    </location>
</feature>
<name>A0A0D9QLE2_PLAFR</name>
<dbReference type="VEuPathDB" id="PlasmoDB:AK88_02760"/>
<feature type="region of interest" description="Disordered" evidence="1">
    <location>
        <begin position="389"/>
        <end position="420"/>
    </location>
</feature>
<protein>
    <recommendedName>
        <fullName evidence="2">PPM-type phosphatase domain-containing protein</fullName>
    </recommendedName>
</protein>
<dbReference type="CDD" id="cd00143">
    <property type="entry name" value="PP2Cc"/>
    <property type="match status" value="1"/>
</dbReference>
<feature type="region of interest" description="Disordered" evidence="1">
    <location>
        <begin position="1"/>
        <end position="98"/>
    </location>
</feature>
<dbReference type="SMART" id="SM00332">
    <property type="entry name" value="PP2Cc"/>
    <property type="match status" value="1"/>
</dbReference>
<proteinExistence type="predicted"/>
<dbReference type="Pfam" id="PF00481">
    <property type="entry name" value="PP2C"/>
    <property type="match status" value="1"/>
</dbReference>
<dbReference type="InterPro" id="IPR036457">
    <property type="entry name" value="PPM-type-like_dom_sf"/>
</dbReference>
<feature type="compositionally biased region" description="Basic and acidic residues" evidence="1">
    <location>
        <begin position="56"/>
        <end position="86"/>
    </location>
</feature>
<feature type="compositionally biased region" description="Gly residues" evidence="1">
    <location>
        <begin position="451"/>
        <end position="462"/>
    </location>
</feature>
<organism evidence="3 4">
    <name type="scientific">Plasmodium fragile</name>
    <dbReference type="NCBI Taxonomy" id="5857"/>
    <lineage>
        <taxon>Eukaryota</taxon>
        <taxon>Sar</taxon>
        <taxon>Alveolata</taxon>
        <taxon>Apicomplexa</taxon>
        <taxon>Aconoidasida</taxon>
        <taxon>Haemosporida</taxon>
        <taxon>Plasmodiidae</taxon>
        <taxon>Plasmodium</taxon>
        <taxon>Plasmodium (Plasmodium)</taxon>
    </lineage>
</organism>
<dbReference type="OMA" id="NRCENED"/>
<dbReference type="EMBL" id="KQ001672">
    <property type="protein sequence ID" value="KJP87592.1"/>
    <property type="molecule type" value="Genomic_DNA"/>
</dbReference>
<evidence type="ECO:0000259" key="2">
    <source>
        <dbReference type="PROSITE" id="PS51746"/>
    </source>
</evidence>
<dbReference type="PANTHER" id="PTHR47992">
    <property type="entry name" value="PROTEIN PHOSPHATASE"/>
    <property type="match status" value="1"/>
</dbReference>
<feature type="region of interest" description="Disordered" evidence="1">
    <location>
        <begin position="443"/>
        <end position="463"/>
    </location>
</feature>
<gene>
    <name evidence="3" type="ORF">AK88_02760</name>
</gene>
<dbReference type="GeneID" id="24268074"/>
<feature type="compositionally biased region" description="Acidic residues" evidence="1">
    <location>
        <begin position="7"/>
        <end position="16"/>
    </location>
</feature>
<dbReference type="SUPFAM" id="SSF81606">
    <property type="entry name" value="PP2C-like"/>
    <property type="match status" value="1"/>
</dbReference>
<dbReference type="InterPro" id="IPR015655">
    <property type="entry name" value="PP2C"/>
</dbReference>
<dbReference type="GO" id="GO:0004722">
    <property type="term" value="F:protein serine/threonine phosphatase activity"/>
    <property type="evidence" value="ECO:0007669"/>
    <property type="project" value="InterPro"/>
</dbReference>
<feature type="compositionally biased region" description="Polar residues" evidence="1">
    <location>
        <begin position="32"/>
        <end position="41"/>
    </location>
</feature>
<dbReference type="Proteomes" id="UP000054561">
    <property type="component" value="Unassembled WGS sequence"/>
</dbReference>
<reference evidence="3 4" key="1">
    <citation type="submission" date="2014-03" db="EMBL/GenBank/DDBJ databases">
        <title>The Genome Sequence of Plasmodium fragile nilgiri.</title>
        <authorList>
            <consortium name="The Broad Institute Genomics Platform"/>
            <consortium name="The Broad Institute Genome Sequencing Center for Infectious Disease"/>
            <person name="Neafsey D."/>
            <person name="Duraisingh M."/>
            <person name="Young S.K."/>
            <person name="Zeng Q."/>
            <person name="Gargeya S."/>
            <person name="Abouelleil A."/>
            <person name="Alvarado L."/>
            <person name="Chapman S.B."/>
            <person name="Gainer-Dewar J."/>
            <person name="Goldberg J."/>
            <person name="Griggs A."/>
            <person name="Gujja S."/>
            <person name="Hansen M."/>
            <person name="Howarth C."/>
            <person name="Imamovic A."/>
            <person name="Larimer J."/>
            <person name="Pearson M."/>
            <person name="Poon T.W."/>
            <person name="Priest M."/>
            <person name="Roberts A."/>
            <person name="Saif S."/>
            <person name="Shea T."/>
            <person name="Sykes S."/>
            <person name="Wortman J."/>
            <person name="Nusbaum C."/>
            <person name="Birren B."/>
        </authorList>
    </citation>
    <scope>NUCLEOTIDE SEQUENCE [LARGE SCALE GENOMIC DNA]</scope>
    <source>
        <strain evidence="4">nilgiri</strain>
    </source>
</reference>
<feature type="domain" description="PPM-type phosphatase" evidence="2">
    <location>
        <begin position="718"/>
        <end position="1023"/>
    </location>
</feature>
<evidence type="ECO:0000313" key="4">
    <source>
        <dbReference type="Proteomes" id="UP000054561"/>
    </source>
</evidence>
<evidence type="ECO:0000313" key="3">
    <source>
        <dbReference type="EMBL" id="KJP87592.1"/>
    </source>
</evidence>
<feature type="compositionally biased region" description="Basic and acidic residues" evidence="1">
    <location>
        <begin position="652"/>
        <end position="699"/>
    </location>
</feature>
<dbReference type="PROSITE" id="PS51746">
    <property type="entry name" value="PPM_2"/>
    <property type="match status" value="1"/>
</dbReference>
<dbReference type="AlphaFoldDB" id="A0A0D9QLE2"/>
<accession>A0A0D9QLE2</accession>
<dbReference type="InterPro" id="IPR001932">
    <property type="entry name" value="PPM-type_phosphatase-like_dom"/>
</dbReference>
<feature type="compositionally biased region" description="Basic and acidic residues" evidence="1">
    <location>
        <begin position="329"/>
        <end position="338"/>
    </location>
</feature>
<evidence type="ECO:0000256" key="1">
    <source>
        <dbReference type="SAM" id="MobiDB-lite"/>
    </source>
</evidence>
<feature type="compositionally biased region" description="Low complexity" evidence="1">
    <location>
        <begin position="597"/>
        <end position="627"/>
    </location>
</feature>
<feature type="compositionally biased region" description="Polar residues" evidence="1">
    <location>
        <begin position="340"/>
        <end position="351"/>
    </location>
</feature>
<feature type="region of interest" description="Disordered" evidence="1">
    <location>
        <begin position="597"/>
        <end position="707"/>
    </location>
</feature>
<sequence length="1059" mass="117206">MFTRDTDESELEDEGGDNSFRGDTGDDEINGMSDTGTSEVEVQTVIRGGDTPYGKTRNEDKADAARKGKDATVRMDVEDYTDKETHPAQGVSSEDPFEEVASPIIQGGNKAYVKNEQVDSIHVKARKVGSGGEEEEELPGGGEAYGYESDENDTSGRDQNGDGHVSLSDAGINGNGDPSSIVPEDVLIRREGEIGDSHRRRGQNFSGEGLYTFEDEERQHNHVMKKGYGKMINDNIIDTMVHKTFNNIKYDTSNDGALVGDADGAELGSGGQNIRRHKRCAPLFDDAGVKKEGEKKKVKKYEHEARVKGEEGAEYQVVRSKGGSQAKVRTKEEPRGGEVETTSTANPSGEPSRTDNFHLYCQNHDKIFGDGNGRDFFKSGTGGMTGCVHSGDMHNGDTGSDGVDAPDSSSSPLGREKSEHIWKNELGEISNIIYDTNEHDHPMEEENQVGDKGGTNQVGGNGGEHKMIYPSIYEKDKKEWFLANSNDEWLVHKLCDWLYNPKDRLYFNIRTQGIYYVKDGSFLKFENSFEERGDVSVSRSGSDDVHKNSFSFEVNSDDPLLNKKGKTCSKADGGTVYRNMNDMVNDHSVRANPCVSVEESGSMGSNSSRMISRSSSGGRGTAAETGSIILRGDKREQRNGVLTRGSTSSESAAREDYSGDNRSSDNRSSDCRSSDNRSSDHRSSDRRSSGRRPASRENAEANDETVEEFSMVLEDDLVCGTYSKMGDHNRCENEDFYVTKDILDLNNVSESDGLCFFSGVFDGHGGSTCARYVMNHLKTNVIAKFRQSFLITCKKQTNEKETKLNDLSVEIRALYDSCIKGFDMTDKNYIELAKKNNCNDGSTACVVLIYGPDDDGSLKVLCANCGDSGALICHDRKPVKLSLRHKPDLQEERVRILKCGGIIANINGINRIITKHKVKGQTGREKTFLALSTSRSFGDISYKVPRKIVLCKPFISVYTIDFDLDSFLVLATDGILNVLTDKEIIDIVWRNIHRKPEEAAEEVVHEASRRDSTDDKTCTVIFFYWRKDIFRGESEDASVEAPPREEAPGEDINMFSEVF</sequence>